<dbReference type="Proteomes" id="UP000824881">
    <property type="component" value="Unassembled WGS sequence"/>
</dbReference>
<proteinExistence type="predicted"/>
<organism evidence="1 2">
    <name type="scientific">Pleurotus cornucopiae</name>
    <name type="common">Cornucopia mushroom</name>
    <dbReference type="NCBI Taxonomy" id="5321"/>
    <lineage>
        <taxon>Eukaryota</taxon>
        <taxon>Fungi</taxon>
        <taxon>Dikarya</taxon>
        <taxon>Basidiomycota</taxon>
        <taxon>Agaricomycotina</taxon>
        <taxon>Agaricomycetes</taxon>
        <taxon>Agaricomycetidae</taxon>
        <taxon>Agaricales</taxon>
        <taxon>Pleurotineae</taxon>
        <taxon>Pleurotaceae</taxon>
        <taxon>Pleurotus</taxon>
    </lineage>
</organism>
<sequence length="307" mass="33669">MTTPQPIELVFRHVDGIDISMDIYLPKETLAKSIPVILWWHGGGLIQGTRKGISPHLVLAPDRHQLCVVSADYRLAPQSRLPEILSDCKAAIDFLHSPSFRAATNNRVDASKLVISGSSAGGWLSLLVGNGIGYEACGLESPASQVRGIAAIYPISDLNDPFWTNKKEKAAYFERTIAHEEMAEYLDPKAPKVASSSLDSPRWMFYTYMVQEGILADLLLGGTSIPPEEFSIGPQVKIGRFTLAPTYLVHGTIDTKVPFSQATAVVDAYKAKGVDVDFHVMAVEHGFDGAGMYRLDRMYDFVKRVVG</sequence>
<name>A0ACB7J162_PLECO</name>
<protein>
    <submittedName>
        <fullName evidence="1">Uncharacterized protein</fullName>
    </submittedName>
</protein>
<evidence type="ECO:0000313" key="2">
    <source>
        <dbReference type="Proteomes" id="UP000824881"/>
    </source>
</evidence>
<reference evidence="1 2" key="1">
    <citation type="journal article" date="2021" name="Appl. Environ. Microbiol.">
        <title>Genetic linkage and physical mapping for an oyster mushroom Pleurotus cornucopiae and QTL analysis for the trait cap color.</title>
        <authorList>
            <person name="Zhang Y."/>
            <person name="Gao W."/>
            <person name="Sonnenberg A."/>
            <person name="Chen Q."/>
            <person name="Zhang J."/>
            <person name="Huang C."/>
        </authorList>
    </citation>
    <scope>NUCLEOTIDE SEQUENCE [LARGE SCALE GENOMIC DNA]</scope>
    <source>
        <strain evidence="1">CCMSSC00406</strain>
    </source>
</reference>
<keyword evidence="2" id="KW-1185">Reference proteome</keyword>
<gene>
    <name evidence="1" type="ORF">CCMSSC00406_0009695</name>
</gene>
<dbReference type="EMBL" id="WQMT02000004">
    <property type="protein sequence ID" value="KAG9223569.1"/>
    <property type="molecule type" value="Genomic_DNA"/>
</dbReference>
<evidence type="ECO:0000313" key="1">
    <source>
        <dbReference type="EMBL" id="KAG9223569.1"/>
    </source>
</evidence>
<comment type="caution">
    <text evidence="1">The sequence shown here is derived from an EMBL/GenBank/DDBJ whole genome shotgun (WGS) entry which is preliminary data.</text>
</comment>
<accession>A0ACB7J162</accession>